<organism evidence="3 4">
    <name type="scientific">Bradyrhizobium macuxiense</name>
    <dbReference type="NCBI Taxonomy" id="1755647"/>
    <lineage>
        <taxon>Bacteria</taxon>
        <taxon>Pseudomonadati</taxon>
        <taxon>Pseudomonadota</taxon>
        <taxon>Alphaproteobacteria</taxon>
        <taxon>Hyphomicrobiales</taxon>
        <taxon>Nitrobacteraceae</taxon>
        <taxon>Bradyrhizobium</taxon>
    </lineage>
</organism>
<evidence type="ECO:0000313" key="4">
    <source>
        <dbReference type="Proteomes" id="UP000057737"/>
    </source>
</evidence>
<comment type="caution">
    <text evidence="3">The sequence shown here is derived from an EMBL/GenBank/DDBJ whole genome shotgun (WGS) entry which is preliminary data.</text>
</comment>
<dbReference type="InterPro" id="IPR016208">
    <property type="entry name" value="Ald_Oxase/xanthine_DH-like"/>
</dbReference>
<dbReference type="PANTHER" id="PTHR11908:SF132">
    <property type="entry name" value="ALDEHYDE OXIDASE 1-RELATED"/>
    <property type="match status" value="1"/>
</dbReference>
<dbReference type="InterPro" id="IPR046867">
    <property type="entry name" value="AldOxase/xan_DH_MoCoBD2"/>
</dbReference>
<dbReference type="InterPro" id="IPR037165">
    <property type="entry name" value="AldOxase/xan_DH_Mopterin-bd_sf"/>
</dbReference>
<protein>
    <recommendedName>
        <fullName evidence="2">Aldehyde oxidase/xanthine dehydrogenase second molybdopterin binding domain-containing protein</fullName>
    </recommendedName>
</protein>
<evidence type="ECO:0000259" key="2">
    <source>
        <dbReference type="Pfam" id="PF20256"/>
    </source>
</evidence>
<dbReference type="SUPFAM" id="SSF56003">
    <property type="entry name" value="Molybdenum cofactor-binding domain"/>
    <property type="match status" value="1"/>
</dbReference>
<dbReference type="Gene3D" id="3.30.365.10">
    <property type="entry name" value="Aldehyde oxidase/xanthine dehydrogenase, molybdopterin binding domain"/>
    <property type="match status" value="1"/>
</dbReference>
<accession>A0A120FN03</accession>
<gene>
    <name evidence="3" type="ORF">AS156_06445</name>
</gene>
<dbReference type="AlphaFoldDB" id="A0A120FN03"/>
<dbReference type="GO" id="GO:0016491">
    <property type="term" value="F:oxidoreductase activity"/>
    <property type="evidence" value="ECO:0007669"/>
    <property type="project" value="InterPro"/>
</dbReference>
<keyword evidence="4" id="KW-1185">Reference proteome</keyword>
<dbReference type="Proteomes" id="UP000057737">
    <property type="component" value="Unassembled WGS sequence"/>
</dbReference>
<keyword evidence="1" id="KW-0500">Molybdenum</keyword>
<evidence type="ECO:0000256" key="1">
    <source>
        <dbReference type="ARBA" id="ARBA00022505"/>
    </source>
</evidence>
<dbReference type="PANTHER" id="PTHR11908">
    <property type="entry name" value="XANTHINE DEHYDROGENASE"/>
    <property type="match status" value="1"/>
</dbReference>
<dbReference type="EMBL" id="LNCU01000070">
    <property type="protein sequence ID" value="KWV54622.1"/>
    <property type="molecule type" value="Genomic_DNA"/>
</dbReference>
<sequence>MLPSPYDHPLTTMPSEDRKDLGIFYPIMGHMCHMPVVEVDVETGKIKFLDYVAVHDCGTIVNPMTLVGHVRGGTAQGIGSAIYEEYKYADDGQLLNANFADYILPSVNEVPPNVRVGHVVTPSPFTEYGIKGGGEGGRMGAIASAIEDALKPFRVKADFLPLTPAKLRGPNSSSDGESVALPEWREFRAGHPFARRKHVAVLAGPTGSRDG</sequence>
<reference evidence="3 4" key="1">
    <citation type="submission" date="2015-11" db="EMBL/GenBank/DDBJ databases">
        <title>Draft Genome Sequence of the Strain BR 10303 (Bradyrhizobium sp.) isolated from nodules of Centrolobium paraense.</title>
        <authorList>
            <person name="Zelli J.E."/>
            <person name="Simoes-Araujo J.L."/>
            <person name="Barauna A.C."/>
            <person name="Silva K."/>
        </authorList>
    </citation>
    <scope>NUCLEOTIDE SEQUENCE [LARGE SCALE GENOMIC DNA]</scope>
    <source>
        <strain evidence="3 4">BR 10303</strain>
    </source>
</reference>
<evidence type="ECO:0000313" key="3">
    <source>
        <dbReference type="EMBL" id="KWV54622.1"/>
    </source>
</evidence>
<feature type="domain" description="Aldehyde oxidase/xanthine dehydrogenase second molybdopterin binding" evidence="2">
    <location>
        <begin position="27"/>
        <end position="111"/>
    </location>
</feature>
<name>A0A120FN03_9BRAD</name>
<proteinExistence type="predicted"/>
<dbReference type="RefSeq" id="WP_066507671.1">
    <property type="nucleotide sequence ID" value="NZ_LNCU01000070.1"/>
</dbReference>
<dbReference type="Pfam" id="PF20256">
    <property type="entry name" value="MoCoBD_2"/>
    <property type="match status" value="1"/>
</dbReference>
<dbReference type="GO" id="GO:0005506">
    <property type="term" value="F:iron ion binding"/>
    <property type="evidence" value="ECO:0007669"/>
    <property type="project" value="InterPro"/>
</dbReference>